<feature type="domain" description="PDZ" evidence="3">
    <location>
        <begin position="1255"/>
        <end position="1340"/>
    </location>
</feature>
<evidence type="ECO:0000256" key="2">
    <source>
        <dbReference type="SAM" id="MobiDB-lite"/>
    </source>
</evidence>
<dbReference type="SMART" id="SM00228">
    <property type="entry name" value="PDZ"/>
    <property type="match status" value="1"/>
</dbReference>
<dbReference type="InterPro" id="IPR052072">
    <property type="entry name" value="Vascular_dev_regulator"/>
</dbReference>
<dbReference type="Gene3D" id="3.10.20.90">
    <property type="entry name" value="Phosphatidylinositol 3-kinase Catalytic Subunit, Chain A, domain 1"/>
    <property type="match status" value="1"/>
</dbReference>
<evidence type="ECO:0000313" key="6">
    <source>
        <dbReference type="EMBL" id="KAL3875794.1"/>
    </source>
</evidence>
<evidence type="ECO:0008006" key="8">
    <source>
        <dbReference type="Google" id="ProtNLM"/>
    </source>
</evidence>
<evidence type="ECO:0000259" key="4">
    <source>
        <dbReference type="PROSITE" id="PS50200"/>
    </source>
</evidence>
<dbReference type="CDD" id="cd17116">
    <property type="entry name" value="RA_Radil_like"/>
    <property type="match status" value="1"/>
</dbReference>
<feature type="region of interest" description="Disordered" evidence="2">
    <location>
        <begin position="447"/>
        <end position="469"/>
    </location>
</feature>
<dbReference type="GO" id="GO:0003723">
    <property type="term" value="F:RNA binding"/>
    <property type="evidence" value="ECO:0007669"/>
    <property type="project" value="UniProtKB-KW"/>
</dbReference>
<feature type="compositionally biased region" description="Acidic residues" evidence="2">
    <location>
        <begin position="447"/>
        <end position="456"/>
    </location>
</feature>
<keyword evidence="7" id="KW-1185">Reference proteome</keyword>
<dbReference type="PROSITE" id="PS50200">
    <property type="entry name" value="RA"/>
    <property type="match status" value="1"/>
</dbReference>
<evidence type="ECO:0000256" key="1">
    <source>
        <dbReference type="PROSITE-ProRule" id="PRU00182"/>
    </source>
</evidence>
<dbReference type="Pfam" id="PF00788">
    <property type="entry name" value="RA"/>
    <property type="match status" value="1"/>
</dbReference>
<dbReference type="PANTHER" id="PTHR16027:SF9">
    <property type="entry name" value="RAS-ASSOCIATING AND DILUTE DOMAIN-CONTAINING PROTEIN"/>
    <property type="match status" value="1"/>
</dbReference>
<dbReference type="InterPro" id="IPR036034">
    <property type="entry name" value="PDZ_sf"/>
</dbReference>
<accession>A0ABD3WP93</accession>
<sequence length="1352" mass="152031">MSRQIARADWKRHSAPNDYVGDPSKLPNINMALTAHEKEYSVKKVAGLLREKRQKSSTVVIDMQQTVELSTDQFTPGVLKVFGATITPGVQYKSVLASCRSTAQELVKQALERFGLPPSQYRRYVLCDVVGRLKDGATMETVEDGSKPDKFERIYSRVLSDKDKPLLLQKFWKPQDGFYRRYELHERMVVNAREEREEDDTMGLNRNARKILISKLRRGAIPLFDPSDANHMDGYFLEPDDVINKNSLNLTETVDAGTHALQDVKPDITTPVNTRKTEEERVPFKHPFFLTVRGYDVQRDKLIYVIKTKTFIVGNRDPQSGRYAVIKLYAEDISPCHCSFKVYKLRSSKKTPGSVAEHYNYFMEMDPVADSVLVNGKRVTSKILIQSGDMISFGKYYLFMYKDCSKGFDVPLKLPWLFISDKMAEQSDISSISGNDYAALGFLNRSDEDDEEGEERDGDKTSTDGSADISSSERLSFAYCREKEDELVKYISAIVNDVVSESSPKPYPLSTAFLYSMCIEYASKKFERKQLKNLFLRILFNIRENVAETAKTLSASKFAWTVPKTEEETEGVTSHCIHKLIVWISNCVQLLLFLKNTFQLPELSPTDLQVSGTSGSKKDDPAKSSLAQLTTGLEEIIMFCFQQSVYTITKALHPTLAAALENNPFTSTGEANCSLDHMIHLLTLLAQKTHSFMLHEEVTRQLFTYLFFFCSASVFNNLMNDATGLQYYNWSSGVRIRANLTVIEDWATRNGLEDEFGQTFERLLAASELLATSKNILLKYDWGKMKENFQPLNTSQLHKILFSYQLGDKTVPPSWHPPNDQHDTANSDESLLISLSSHPPFVLPVNCGLIDLIRTPEDPTFWNHLRRLRTLYGVAEDDSDSGFSISNTPRCPDNISKSELFDSFFEKSAADLQTANESNQANVQKSDTQKLSSETRVLDSHTDNLPPQNENVVSQSSYAHIVERQTSRIPTRLLKQNGTQKSCSICEYPSDSQCQCHAAPHMSLPVGRREIKEHELIQQQQDQQLSHKSDLNEDKQDNRLQNINCDSLVSNQTVENNAVNVQNISSKVAAKMILNRQSRTNRSFEKAVERGYESDTHPLKERINANGLISIARKSPKCTSDGKFNTFEIQCHNRESVLSDNVFEDELIPKADNIVATKYTSKPLNIKSSVDGSFVAKQVLLIPSKKDNKNGCIPTELYIEVNESILAAKKRQGCAINVIPLDEDNIKVDQSKDAKTEDKVEGETQKKTTPCPLYSVQLHKNEKGLGLGLVDGLYTPLCLAGIYIRKILPDSPAAQARCLQVGDRILSVNGKSVIGADYQSTMKIIKSAGNALTLMVARGNPSIAKKISTSDG</sequence>
<evidence type="ECO:0000313" key="7">
    <source>
        <dbReference type="Proteomes" id="UP001634394"/>
    </source>
</evidence>
<dbReference type="InterPro" id="IPR000159">
    <property type="entry name" value="RA_dom"/>
</dbReference>
<dbReference type="PROSITE" id="PS51126">
    <property type="entry name" value="DILUTE"/>
    <property type="match status" value="1"/>
</dbReference>
<dbReference type="SUPFAM" id="SSF49879">
    <property type="entry name" value="SMAD/FHA domain"/>
    <property type="match status" value="1"/>
</dbReference>
<evidence type="ECO:0000259" key="3">
    <source>
        <dbReference type="PROSITE" id="PS50106"/>
    </source>
</evidence>
<dbReference type="InterPro" id="IPR008984">
    <property type="entry name" value="SMAD_FHA_dom_sf"/>
</dbReference>
<dbReference type="InterPro" id="IPR001478">
    <property type="entry name" value="PDZ"/>
</dbReference>
<feature type="domain" description="Ras-associating" evidence="4">
    <location>
        <begin position="75"/>
        <end position="184"/>
    </location>
</feature>
<dbReference type="SMART" id="SM01132">
    <property type="entry name" value="DIL"/>
    <property type="match status" value="1"/>
</dbReference>
<protein>
    <recommendedName>
        <fullName evidence="8">Ras-associating and dilute domain-containing protein</fullName>
    </recommendedName>
</protein>
<keyword evidence="1" id="KW-0694">RNA-binding</keyword>
<dbReference type="Pfam" id="PF00595">
    <property type="entry name" value="PDZ"/>
    <property type="match status" value="1"/>
</dbReference>
<dbReference type="PROSITE" id="PS50889">
    <property type="entry name" value="S4"/>
    <property type="match status" value="1"/>
</dbReference>
<gene>
    <name evidence="6" type="ORF">ACJMK2_033710</name>
</gene>
<feature type="region of interest" description="Disordered" evidence="2">
    <location>
        <begin position="915"/>
        <end position="951"/>
    </location>
</feature>
<dbReference type="PROSITE" id="PS50106">
    <property type="entry name" value="PDZ"/>
    <property type="match status" value="1"/>
</dbReference>
<dbReference type="SUPFAM" id="SSF54236">
    <property type="entry name" value="Ubiquitin-like"/>
    <property type="match status" value="1"/>
</dbReference>
<feature type="compositionally biased region" description="Polar residues" evidence="2">
    <location>
        <begin position="915"/>
        <end position="935"/>
    </location>
</feature>
<evidence type="ECO:0000259" key="5">
    <source>
        <dbReference type="PROSITE" id="PS51126"/>
    </source>
</evidence>
<reference evidence="6 7" key="1">
    <citation type="submission" date="2024-11" db="EMBL/GenBank/DDBJ databases">
        <title>Chromosome-level genome assembly of the freshwater bivalve Anodonta woodiana.</title>
        <authorList>
            <person name="Chen X."/>
        </authorList>
    </citation>
    <scope>NUCLEOTIDE SEQUENCE [LARGE SCALE GENOMIC DNA]</scope>
    <source>
        <strain evidence="6">MN2024</strain>
        <tissue evidence="6">Gills</tissue>
    </source>
</reference>
<dbReference type="InterPro" id="IPR002710">
    <property type="entry name" value="Dilute_dom"/>
</dbReference>
<dbReference type="Gene3D" id="2.60.200.20">
    <property type="match status" value="1"/>
</dbReference>
<dbReference type="SMART" id="SM00314">
    <property type="entry name" value="RA"/>
    <property type="match status" value="1"/>
</dbReference>
<dbReference type="Gene3D" id="2.30.42.10">
    <property type="match status" value="1"/>
</dbReference>
<dbReference type="Pfam" id="PF01843">
    <property type="entry name" value="DIL"/>
    <property type="match status" value="1"/>
</dbReference>
<dbReference type="Proteomes" id="UP001634394">
    <property type="component" value="Unassembled WGS sequence"/>
</dbReference>
<dbReference type="SUPFAM" id="SSF50156">
    <property type="entry name" value="PDZ domain-like"/>
    <property type="match status" value="1"/>
</dbReference>
<dbReference type="EMBL" id="JBJQND010000005">
    <property type="protein sequence ID" value="KAL3875794.1"/>
    <property type="molecule type" value="Genomic_DNA"/>
</dbReference>
<feature type="domain" description="Dilute" evidence="5">
    <location>
        <begin position="578"/>
        <end position="827"/>
    </location>
</feature>
<organism evidence="6 7">
    <name type="scientific">Sinanodonta woodiana</name>
    <name type="common">Chinese pond mussel</name>
    <name type="synonym">Anodonta woodiana</name>
    <dbReference type="NCBI Taxonomy" id="1069815"/>
    <lineage>
        <taxon>Eukaryota</taxon>
        <taxon>Metazoa</taxon>
        <taxon>Spiralia</taxon>
        <taxon>Lophotrochozoa</taxon>
        <taxon>Mollusca</taxon>
        <taxon>Bivalvia</taxon>
        <taxon>Autobranchia</taxon>
        <taxon>Heteroconchia</taxon>
        <taxon>Palaeoheterodonta</taxon>
        <taxon>Unionida</taxon>
        <taxon>Unionoidea</taxon>
        <taxon>Unionidae</taxon>
        <taxon>Unioninae</taxon>
        <taxon>Sinanodonta</taxon>
    </lineage>
</organism>
<dbReference type="InterPro" id="IPR029071">
    <property type="entry name" value="Ubiquitin-like_domsf"/>
</dbReference>
<dbReference type="PANTHER" id="PTHR16027">
    <property type="entry name" value="DILUTE DOMAIN-CONTAINING PROTEIN YPR089W"/>
    <property type="match status" value="1"/>
</dbReference>
<name>A0ABD3WP93_SINWO</name>
<comment type="caution">
    <text evidence="6">The sequence shown here is derived from an EMBL/GenBank/DDBJ whole genome shotgun (WGS) entry which is preliminary data.</text>
</comment>
<proteinExistence type="predicted"/>